<comment type="similarity">
    <text evidence="2">Belongs to the peptidase M13 family.</text>
</comment>
<dbReference type="InterPro" id="IPR008753">
    <property type="entry name" value="Peptidase_M13_N"/>
</dbReference>
<feature type="transmembrane region" description="Helical" evidence="11">
    <location>
        <begin position="745"/>
        <end position="763"/>
    </location>
</feature>
<evidence type="ECO:0000259" key="12">
    <source>
        <dbReference type="Pfam" id="PF01431"/>
    </source>
</evidence>
<accession>A0A9Q0MAY4</accession>
<dbReference type="PANTHER" id="PTHR11782:SF83">
    <property type="entry name" value="GUANOSINE-DIPHOSPHATASE"/>
    <property type="match status" value="1"/>
</dbReference>
<keyword evidence="5" id="KW-0479">Metal-binding</keyword>
<dbReference type="GO" id="GO:0004382">
    <property type="term" value="F:GDP phosphatase activity"/>
    <property type="evidence" value="ECO:0007669"/>
    <property type="project" value="TreeGrafter"/>
</dbReference>
<keyword evidence="11" id="KW-1133">Transmembrane helix</keyword>
<protein>
    <submittedName>
        <fullName evidence="14">Uncharacterized protein</fullName>
    </submittedName>
</protein>
<dbReference type="InterPro" id="IPR024079">
    <property type="entry name" value="MetalloPept_cat_dom_sf"/>
</dbReference>
<dbReference type="GO" id="GO:0005886">
    <property type="term" value="C:plasma membrane"/>
    <property type="evidence" value="ECO:0007669"/>
    <property type="project" value="TreeGrafter"/>
</dbReference>
<feature type="domain" description="Peptidase M13 N-terminal" evidence="13">
    <location>
        <begin position="1418"/>
        <end position="1820"/>
    </location>
</feature>
<dbReference type="EMBL" id="JAPWDV010000002">
    <property type="protein sequence ID" value="KAJ6220370.1"/>
    <property type="molecule type" value="Genomic_DNA"/>
</dbReference>
<dbReference type="Gene3D" id="1.10.1380.10">
    <property type="entry name" value="Neutral endopeptidase , domain2"/>
    <property type="match status" value="1"/>
</dbReference>
<dbReference type="Pfam" id="PF05649">
    <property type="entry name" value="Peptidase_M13_N"/>
    <property type="match status" value="1"/>
</dbReference>
<dbReference type="PANTHER" id="PTHR11782">
    <property type="entry name" value="ADENOSINE/GUANOSINE DIPHOSPHATASE"/>
    <property type="match status" value="1"/>
</dbReference>
<evidence type="ECO:0000256" key="9">
    <source>
        <dbReference type="PIRSR" id="PIRSR600407-1"/>
    </source>
</evidence>
<dbReference type="Gene3D" id="3.30.420.150">
    <property type="entry name" value="Exopolyphosphatase. Domain 2"/>
    <property type="match status" value="5"/>
</dbReference>
<dbReference type="InterPro" id="IPR000718">
    <property type="entry name" value="Peptidase_M13"/>
</dbReference>
<gene>
    <name evidence="14" type="ORF">RDWZM_006182</name>
</gene>
<dbReference type="Pfam" id="PF01150">
    <property type="entry name" value="GDA1_CD39"/>
    <property type="match status" value="5"/>
</dbReference>
<evidence type="ECO:0000256" key="5">
    <source>
        <dbReference type="ARBA" id="ARBA00022723"/>
    </source>
</evidence>
<dbReference type="GO" id="GO:0046872">
    <property type="term" value="F:metal ion binding"/>
    <property type="evidence" value="ECO:0007669"/>
    <property type="project" value="UniProtKB-KW"/>
</dbReference>
<dbReference type="PRINTS" id="PR00786">
    <property type="entry name" value="NEPRILYSIN"/>
</dbReference>
<dbReference type="Gene3D" id="3.40.390.10">
    <property type="entry name" value="Collagenase (Catalytic Domain)"/>
    <property type="match status" value="1"/>
</dbReference>
<dbReference type="InterPro" id="IPR042089">
    <property type="entry name" value="Peptidase_M13_dom_2"/>
</dbReference>
<sequence length="2495" mass="283480">MPTSTNYMIGVDCGSSHSEAVLYQLIPDNLGYSIKKIDSCETERGISDYPSPMEAAKSIHECVHQILHEHKVSSTGTKLQILVGATAGMRLLEYVDRQKTESIFSTIQSDLSKFENVETKANIITGQEEALYAWTAVNYYNQNFMKQQSTSGVMEIGGASKQIAFSLDHSSQKGVEISLFGKEYNLMLDSDLCSGMNSAFFRYLYLEAKKSSSQEVATSCLPTGYTFTPEKIRLNDVCNNNGMGLKSQSINFVGSSNYDECIKMVQHLMNWDECIRMFDKVLCPHVMSTTKINGNMIVYLLSVYYHVADRFDLIDKDGHVKMNNFMEMNSHMCSIGIEEFFAKMNARGKKIDEVTQIKYCFVMTYVYLILTDGYNFKTEEDWTRLIFAKKVNGESVNWISAFIDKFLVITIIFGIINTSISNLTSTKYMIGIDCGSSHSEAVLYKLVPKDVSYSIENIGNCETKKGISQYPSAIESAESLHECVHQLLHKNPNISNGTKLQIRVGATAGMRLLEYTDQKKTKLIFSTIKSDLSKFENVDVEAKILTGQEEALYAWIAVNYYGENLFKNQQKNGMLEIGGASKQIAFSLDQGGVKVKLNNQKYNLFLDSDLCTGKNSAFLRYLYFEAAKSSSQTVTTSCFPNGYTLPNDMVKLKDVCNNNGSGLKYEPYSFKGNSNYDECTKVVKHLLNSNECVKKFDKVLCPHATTTAFGGNMIVYLLGVYYYATNNLKLIDENGYVNMNNFVNINNKFLVITIILGIINISISNPISTKYMIGIDCGSSHSEAVLYKLIPEDIGYSIKKIDNCETKKGISQYSSAIESAESVHECVHQLLHENPDISTGTKLQIHVGATAGMRLLEYIDPKKTKLIFSTIQSDLSKFENVETEAKIITGQEEALYAWIAVNYYDENLLKNQQTNGILEIGGASKQIAYSLDQGGVSVSLNNQKYNLFLDSDLCTGKNSAFLRYLYFEAEKSSSQLVITSCFPNGYTLPNDMVKLKDVCNNNGNGLRYESYSFKGNSNYDECTKVFNEDIVNQDEVSKCKTEKGIESFPKPNDAIQGLYTCIQSLKEDESINFIQKKDQLKVIVRGSASMKYSNPVKINNLFKTIERELNQLDLNTTARILTEKEEALYTWTSVNYFNQKLMKPGSPTNGIIKIEKWFRLIAYSINNNTNGDIIQLVGNEYKLKLVSDLCTGIKPSFNRYIKMEYFDLKSLDNNEIMLSCLPLGFRIESNEIMLNDMCSKNETPLDSKIKFVGISDYGHCRKMVELLANRENCLEKYDSSLCSIEANPIDVGMSFYTLSSYHYYIQNLVDSNGKIELSRFRSKIQEVCTNGLSDKMEDQKGTIPRYCFTLMYIYTILTKVYHFDNEEAWSRLTFTNKINGIEINWVTGMLLHSLSMDKYLVPTSAEYIKNGLNTTVDPCNDFHEFACGGFRAHHPIPDTKARIGTFGILSETMHKEIRKLLDQFNERTELKNYQSNAVQFAAYLYHRCLHLGNQSNQVGLNHLREVVETILGPWNIGQQINVDEDRSSWYDYFVKIYTNAAMSPIFSIGVAQDSKNVLSNIISIFPASLGLGTNELKNLSANVNIVTAYKDYIRSAAKLFCDDRCNANKLENDIDDIINLESNLAKLRMPLEDGRNPDKTYNKMTIKELNEKTKFNWLNNIINSVIQKLNFTEMVDESMSVRISDVEYVVKAIELLKNVPSNTISNYIGWKVVSGYGTLSSEQFRTIAFEFDRAQSGVMKQTERWEVCFGLANSYTSLPISRLFIDTNFSEKEKMEATILVDTIQESFRELINQNTWLDSKTKLNSLRKLNQVRKNVAYPTWLTNDNELDTLYQLNTKSVADELMSERNYLLSITKYIVNDLKNDIRTFYDPIDNDKRWPMPPAIVNAAYSGSQNSITIPAGILKFPFFSSERPYSINYGFIGVIIGHEFTHGLDDKGRKFDEFGNLNNWWTDEAVKRFHKQSECFVEQYGSNIDPVTGLKLNGRNTLGENIADNGGLHESYLAFTKRQQSEPSPRLAHLPEYSPEQLFFISYANTWCNNIRPKALKNQIEYDPHSPAQFRINLPLSNSNEFAKAFNCPIGSTMNPKNKCHLCHSKAIIYQLIREEMGYIVQQLESCETDMGIDKYQTPDEAAKSILNCVEKLLNGKEIQPFELVRVYVGATAGMRLLNRTDPVKVQLIFEEIRFFLNTAGNLQATADIISGQNEALYAWLTVNYYNQKLQEQRPTNGIFEIGGASKQIGYPLNDGDPYGTRFNMFGVDYSLYLDSDLCTGMNSAFVRYLYTQIKKYYVEDVLIGCLPRGYSITTSRISINDVCSGKDEWIKYSTFNFIGTGNYSNCLEMVKIIVSPEKCKQRFDADLCPHEVGSIREDVIFYVLSVYYYMAERFDLIDSNGHVKLEQFIEMNTRLCNMDSEDYFKEIYEKGKPDIKELLAIKYCFGMTYVYTVLNELYHFTTEEDWNKLIFVKKINGQSVDWVTGMVLYMANSGAGDLPNPLKP</sequence>
<keyword evidence="8" id="KW-0482">Metalloprotease</keyword>
<evidence type="ECO:0000256" key="11">
    <source>
        <dbReference type="SAM" id="Phobius"/>
    </source>
</evidence>
<evidence type="ECO:0000256" key="4">
    <source>
        <dbReference type="ARBA" id="ARBA00022670"/>
    </source>
</evidence>
<evidence type="ECO:0000256" key="7">
    <source>
        <dbReference type="ARBA" id="ARBA00022833"/>
    </source>
</evidence>
<dbReference type="GO" id="GO:0017111">
    <property type="term" value="F:ribonucleoside triphosphate phosphatase activity"/>
    <property type="evidence" value="ECO:0007669"/>
    <property type="project" value="TreeGrafter"/>
</dbReference>
<dbReference type="PROSITE" id="PS51885">
    <property type="entry name" value="NEPRILYSIN"/>
    <property type="match status" value="1"/>
</dbReference>
<comment type="similarity">
    <text evidence="3">Belongs to the GDA1/CD39 NTPase family.</text>
</comment>
<dbReference type="SUPFAM" id="SSF55486">
    <property type="entry name" value="Metalloproteases ('zincins'), catalytic domain"/>
    <property type="match status" value="1"/>
</dbReference>
<proteinExistence type="inferred from homology"/>
<reference evidence="14" key="1">
    <citation type="submission" date="2022-12" db="EMBL/GenBank/DDBJ databases">
        <title>Genome assemblies of Blomia tropicalis.</title>
        <authorList>
            <person name="Cui Y."/>
        </authorList>
    </citation>
    <scope>NUCLEOTIDE SEQUENCE</scope>
    <source>
        <tissue evidence="14">Adult mites</tissue>
    </source>
</reference>
<comment type="cofactor">
    <cofactor evidence="1">
        <name>Zn(2+)</name>
        <dbReference type="ChEBI" id="CHEBI:29105"/>
    </cofactor>
</comment>
<keyword evidence="4" id="KW-0645">Protease</keyword>
<dbReference type="CDD" id="cd08662">
    <property type="entry name" value="M13"/>
    <property type="match status" value="1"/>
</dbReference>
<keyword evidence="10" id="KW-0547">Nucleotide-binding</keyword>
<dbReference type="GO" id="GO:0045134">
    <property type="term" value="F:UDP phosphatase activity"/>
    <property type="evidence" value="ECO:0007669"/>
    <property type="project" value="TreeGrafter"/>
</dbReference>
<evidence type="ECO:0000256" key="3">
    <source>
        <dbReference type="ARBA" id="ARBA00009283"/>
    </source>
</evidence>
<dbReference type="InterPro" id="IPR018497">
    <property type="entry name" value="Peptidase_M13_C"/>
</dbReference>
<name>A0A9Q0MAY4_BLOTA</name>
<keyword evidence="15" id="KW-1185">Reference proteome</keyword>
<keyword evidence="11" id="KW-0472">Membrane</keyword>
<dbReference type="GO" id="GO:0005524">
    <property type="term" value="F:ATP binding"/>
    <property type="evidence" value="ECO:0007669"/>
    <property type="project" value="UniProtKB-KW"/>
</dbReference>
<dbReference type="GO" id="GO:0004222">
    <property type="term" value="F:metalloendopeptidase activity"/>
    <property type="evidence" value="ECO:0007669"/>
    <property type="project" value="InterPro"/>
</dbReference>
<feature type="active site" description="Proton acceptor" evidence="9">
    <location>
        <position position="129"/>
    </location>
</feature>
<evidence type="ECO:0000313" key="14">
    <source>
        <dbReference type="EMBL" id="KAJ6220370.1"/>
    </source>
</evidence>
<keyword evidence="11" id="KW-0812">Transmembrane</keyword>
<evidence type="ECO:0000256" key="8">
    <source>
        <dbReference type="ARBA" id="ARBA00023049"/>
    </source>
</evidence>
<dbReference type="GO" id="GO:0006508">
    <property type="term" value="P:proteolysis"/>
    <property type="evidence" value="ECO:0007669"/>
    <property type="project" value="UniProtKB-KW"/>
</dbReference>
<feature type="transmembrane region" description="Helical" evidence="11">
    <location>
        <begin position="704"/>
        <end position="724"/>
    </location>
</feature>
<keyword evidence="10" id="KW-0067">ATP-binding</keyword>
<dbReference type="Gene3D" id="3.30.420.40">
    <property type="match status" value="4"/>
</dbReference>
<dbReference type="InterPro" id="IPR000407">
    <property type="entry name" value="GDA1_CD39_NTPase"/>
</dbReference>
<organism evidence="14 15">
    <name type="scientific">Blomia tropicalis</name>
    <name type="common">Mite</name>
    <dbReference type="NCBI Taxonomy" id="40697"/>
    <lineage>
        <taxon>Eukaryota</taxon>
        <taxon>Metazoa</taxon>
        <taxon>Ecdysozoa</taxon>
        <taxon>Arthropoda</taxon>
        <taxon>Chelicerata</taxon>
        <taxon>Arachnida</taxon>
        <taxon>Acari</taxon>
        <taxon>Acariformes</taxon>
        <taxon>Sarcoptiformes</taxon>
        <taxon>Astigmata</taxon>
        <taxon>Glycyphagoidea</taxon>
        <taxon>Echimyopodidae</taxon>
        <taxon>Blomia</taxon>
    </lineage>
</organism>
<evidence type="ECO:0000256" key="6">
    <source>
        <dbReference type="ARBA" id="ARBA00022801"/>
    </source>
</evidence>
<keyword evidence="7" id="KW-0862">Zinc</keyword>
<evidence type="ECO:0000256" key="2">
    <source>
        <dbReference type="ARBA" id="ARBA00007357"/>
    </source>
</evidence>
<feature type="binding site" evidence="10">
    <location>
        <begin position="158"/>
        <end position="162"/>
    </location>
    <ligand>
        <name>ATP</name>
        <dbReference type="ChEBI" id="CHEBI:30616"/>
    </ligand>
</feature>
<feature type="domain" description="Peptidase M13 C-terminal" evidence="12">
    <location>
        <begin position="1887"/>
        <end position="2092"/>
    </location>
</feature>
<comment type="caution">
    <text evidence="14">The sequence shown here is derived from an EMBL/GenBank/DDBJ whole genome shotgun (WGS) entry which is preliminary data.</text>
</comment>
<evidence type="ECO:0000256" key="10">
    <source>
        <dbReference type="PIRSR" id="PIRSR600407-2"/>
    </source>
</evidence>
<dbReference type="Pfam" id="PF01431">
    <property type="entry name" value="Peptidase_M13"/>
    <property type="match status" value="1"/>
</dbReference>
<evidence type="ECO:0000256" key="1">
    <source>
        <dbReference type="ARBA" id="ARBA00001947"/>
    </source>
</evidence>
<dbReference type="GO" id="GO:0009134">
    <property type="term" value="P:nucleoside diphosphate catabolic process"/>
    <property type="evidence" value="ECO:0007669"/>
    <property type="project" value="TreeGrafter"/>
</dbReference>
<keyword evidence="6" id="KW-0378">Hydrolase</keyword>
<dbReference type="Proteomes" id="UP001142055">
    <property type="component" value="Chromosome 2"/>
</dbReference>
<evidence type="ECO:0000259" key="13">
    <source>
        <dbReference type="Pfam" id="PF05649"/>
    </source>
</evidence>
<evidence type="ECO:0000313" key="15">
    <source>
        <dbReference type="Proteomes" id="UP001142055"/>
    </source>
</evidence>